<dbReference type="EMBL" id="QAPG01000834">
    <property type="protein sequence ID" value="TDZ28586.1"/>
    <property type="molecule type" value="Genomic_DNA"/>
</dbReference>
<evidence type="ECO:0000313" key="2">
    <source>
        <dbReference type="EMBL" id="TDZ28586.1"/>
    </source>
</evidence>
<reference evidence="2 3" key="1">
    <citation type="submission" date="2018-11" db="EMBL/GenBank/DDBJ databases">
        <title>Genome sequence and assembly of Colletotrichum spinosum.</title>
        <authorList>
            <person name="Gan P."/>
            <person name="Shirasu K."/>
        </authorList>
    </citation>
    <scope>NUCLEOTIDE SEQUENCE [LARGE SCALE GENOMIC DNA]</scope>
    <source>
        <strain evidence="2 3">CBS 515.97</strain>
    </source>
</reference>
<dbReference type="AlphaFoldDB" id="A0A4R8PWE0"/>
<evidence type="ECO:0000256" key="1">
    <source>
        <dbReference type="SAM" id="MobiDB-lite"/>
    </source>
</evidence>
<comment type="caution">
    <text evidence="2">The sequence shown here is derived from an EMBL/GenBank/DDBJ whole genome shotgun (WGS) entry which is preliminary data.</text>
</comment>
<name>A0A4R8PWE0_9PEZI</name>
<organism evidence="2 3">
    <name type="scientific">Colletotrichum spinosum</name>
    <dbReference type="NCBI Taxonomy" id="1347390"/>
    <lineage>
        <taxon>Eukaryota</taxon>
        <taxon>Fungi</taxon>
        <taxon>Dikarya</taxon>
        <taxon>Ascomycota</taxon>
        <taxon>Pezizomycotina</taxon>
        <taxon>Sordariomycetes</taxon>
        <taxon>Hypocreomycetidae</taxon>
        <taxon>Glomerellales</taxon>
        <taxon>Glomerellaceae</taxon>
        <taxon>Colletotrichum</taxon>
        <taxon>Colletotrichum orbiculare species complex</taxon>
    </lineage>
</organism>
<gene>
    <name evidence="2" type="ORF">C8035_v007430</name>
</gene>
<protein>
    <submittedName>
        <fullName evidence="2">Uncharacterized protein</fullName>
    </submittedName>
</protein>
<dbReference type="Proteomes" id="UP000295083">
    <property type="component" value="Unassembled WGS sequence"/>
</dbReference>
<sequence length="75" mass="8126">MLPRRTAIHRADQEDPAHKLRPVVNIGRAPPTEKHRHGPISASPDVTSGGEPVLPSPKSPDCRPNTSDQRVAKPP</sequence>
<feature type="region of interest" description="Disordered" evidence="1">
    <location>
        <begin position="1"/>
        <end position="75"/>
    </location>
</feature>
<proteinExistence type="predicted"/>
<evidence type="ECO:0000313" key="3">
    <source>
        <dbReference type="Proteomes" id="UP000295083"/>
    </source>
</evidence>
<feature type="compositionally biased region" description="Basic and acidic residues" evidence="1">
    <location>
        <begin position="9"/>
        <end position="18"/>
    </location>
</feature>
<accession>A0A4R8PWE0</accession>
<keyword evidence="3" id="KW-1185">Reference proteome</keyword>